<evidence type="ECO:0000313" key="1">
    <source>
        <dbReference type="EnsemblPlants" id="cds.evm.model.06.1641"/>
    </source>
</evidence>
<sequence length="77" mass="8952">MKGFPAIGELLLSYGLPHKVASVLEPWAQKRRVPVISGNWLSKKKGTKAVKLIRESNPFREKLRMFHHSEQEEKKKR</sequence>
<keyword evidence="2" id="KW-1185">Reference proteome</keyword>
<accession>A0A803PVD2</accession>
<dbReference type="Gramene" id="evm.model.06.1641">
    <property type="protein sequence ID" value="cds.evm.model.06.1641"/>
    <property type="gene ID" value="evm.TU.06.1641"/>
</dbReference>
<organism evidence="1 2">
    <name type="scientific">Cannabis sativa</name>
    <name type="common">Hemp</name>
    <name type="synonym">Marijuana</name>
    <dbReference type="NCBI Taxonomy" id="3483"/>
    <lineage>
        <taxon>Eukaryota</taxon>
        <taxon>Viridiplantae</taxon>
        <taxon>Streptophyta</taxon>
        <taxon>Embryophyta</taxon>
        <taxon>Tracheophyta</taxon>
        <taxon>Spermatophyta</taxon>
        <taxon>Magnoliopsida</taxon>
        <taxon>eudicotyledons</taxon>
        <taxon>Gunneridae</taxon>
        <taxon>Pentapetalae</taxon>
        <taxon>rosids</taxon>
        <taxon>fabids</taxon>
        <taxon>Rosales</taxon>
        <taxon>Cannabaceae</taxon>
        <taxon>Cannabis</taxon>
    </lineage>
</organism>
<dbReference type="Proteomes" id="UP000596661">
    <property type="component" value="Chromosome 6"/>
</dbReference>
<dbReference type="EnsemblPlants" id="evm.model.06.1641">
    <property type="protein sequence ID" value="cds.evm.model.06.1641"/>
    <property type="gene ID" value="evm.TU.06.1641"/>
</dbReference>
<name>A0A803PVD2_CANSA</name>
<evidence type="ECO:0000313" key="2">
    <source>
        <dbReference type="Proteomes" id="UP000596661"/>
    </source>
</evidence>
<protein>
    <submittedName>
        <fullName evidence="1">Uncharacterized protein</fullName>
    </submittedName>
</protein>
<dbReference type="AlphaFoldDB" id="A0A803PVD2"/>
<dbReference type="EMBL" id="UZAU01000616">
    <property type="status" value="NOT_ANNOTATED_CDS"/>
    <property type="molecule type" value="Genomic_DNA"/>
</dbReference>
<reference evidence="1" key="1">
    <citation type="submission" date="2018-11" db="EMBL/GenBank/DDBJ databases">
        <authorList>
            <person name="Grassa J C."/>
        </authorList>
    </citation>
    <scope>NUCLEOTIDE SEQUENCE [LARGE SCALE GENOMIC DNA]</scope>
</reference>
<proteinExistence type="predicted"/>
<reference evidence="1" key="2">
    <citation type="submission" date="2021-03" db="UniProtKB">
        <authorList>
            <consortium name="EnsemblPlants"/>
        </authorList>
    </citation>
    <scope>IDENTIFICATION</scope>
</reference>